<name>A0A1P8WJ22_9PLAN</name>
<feature type="compositionally biased region" description="Polar residues" evidence="1">
    <location>
        <begin position="41"/>
        <end position="59"/>
    </location>
</feature>
<keyword evidence="3" id="KW-1185">Reference proteome</keyword>
<dbReference type="STRING" id="1891926.Fuma_03675"/>
<sequence>MANTADELLEARQTSVASTLQTIVSETEQAPRSTGPHRLPSGQTLTVEGDENGSTVRIRSGKGQTVVSIRVTELGAELVFEDGLCLRSEGLLTVDANRVAIRGEEELRLESGGDVVIDAGQTLSSKAQVQEIRATLGDVSVKANDDVRLRGERIRLNC</sequence>
<proteinExistence type="predicted"/>
<dbReference type="AlphaFoldDB" id="A0A1P8WJ22"/>
<gene>
    <name evidence="2" type="ORF">Fuma_03675</name>
</gene>
<organism evidence="2 3">
    <name type="scientific">Fuerstiella marisgermanici</name>
    <dbReference type="NCBI Taxonomy" id="1891926"/>
    <lineage>
        <taxon>Bacteria</taxon>
        <taxon>Pseudomonadati</taxon>
        <taxon>Planctomycetota</taxon>
        <taxon>Planctomycetia</taxon>
        <taxon>Planctomycetales</taxon>
        <taxon>Planctomycetaceae</taxon>
        <taxon>Fuerstiella</taxon>
    </lineage>
</organism>
<dbReference type="RefSeq" id="WP_083732142.1">
    <property type="nucleotide sequence ID" value="NZ_CP017641.1"/>
</dbReference>
<evidence type="ECO:0008006" key="4">
    <source>
        <dbReference type="Google" id="ProtNLM"/>
    </source>
</evidence>
<dbReference type="Proteomes" id="UP000187735">
    <property type="component" value="Chromosome"/>
</dbReference>
<evidence type="ECO:0000313" key="2">
    <source>
        <dbReference type="EMBL" id="APZ94054.1"/>
    </source>
</evidence>
<dbReference type="OrthoDB" id="272075at2"/>
<evidence type="ECO:0000313" key="3">
    <source>
        <dbReference type="Proteomes" id="UP000187735"/>
    </source>
</evidence>
<dbReference type="KEGG" id="fmr:Fuma_03675"/>
<evidence type="ECO:0000256" key="1">
    <source>
        <dbReference type="SAM" id="MobiDB-lite"/>
    </source>
</evidence>
<dbReference type="EMBL" id="CP017641">
    <property type="protein sequence ID" value="APZ94054.1"/>
    <property type="molecule type" value="Genomic_DNA"/>
</dbReference>
<accession>A0A1P8WJ22</accession>
<feature type="region of interest" description="Disordered" evidence="1">
    <location>
        <begin position="26"/>
        <end position="59"/>
    </location>
</feature>
<reference evidence="2 3" key="1">
    <citation type="journal article" date="2016" name="Front. Microbiol.">
        <title>Fuerstia marisgermanicae gen. nov., sp. nov., an Unusual Member of the Phylum Planctomycetes from the German Wadden Sea.</title>
        <authorList>
            <person name="Kohn T."/>
            <person name="Heuer A."/>
            <person name="Jogler M."/>
            <person name="Vollmers J."/>
            <person name="Boedeker C."/>
            <person name="Bunk B."/>
            <person name="Rast P."/>
            <person name="Borchert D."/>
            <person name="Glockner I."/>
            <person name="Freese H.M."/>
            <person name="Klenk H.P."/>
            <person name="Overmann J."/>
            <person name="Kaster A.K."/>
            <person name="Rohde M."/>
            <person name="Wiegand S."/>
            <person name="Jogler C."/>
        </authorList>
    </citation>
    <scope>NUCLEOTIDE SEQUENCE [LARGE SCALE GENOMIC DNA]</scope>
    <source>
        <strain evidence="2 3">NH11</strain>
    </source>
</reference>
<protein>
    <recommendedName>
        <fullName evidence="4">DUF2345 domain-containing protein</fullName>
    </recommendedName>
</protein>